<dbReference type="EMBL" id="GGYP01005075">
    <property type="protein sequence ID" value="MDE49846.1"/>
    <property type="molecule type" value="Transcribed_RNA"/>
</dbReference>
<proteinExistence type="inferred from homology"/>
<dbReference type="GO" id="GO:0005737">
    <property type="term" value="C:cytoplasm"/>
    <property type="evidence" value="ECO:0007669"/>
    <property type="project" value="UniProtKB-SubCell"/>
</dbReference>
<reference evidence="12" key="1">
    <citation type="submission" date="2018-10" db="EMBL/GenBank/DDBJ databases">
        <title>Transcriptome assembly of Aceria tosichella (Wheat curl mite) Type 2.</title>
        <authorList>
            <person name="Scully E.D."/>
            <person name="Geib S.M."/>
            <person name="Palmer N.A."/>
            <person name="Gupta A.K."/>
            <person name="Sarath G."/>
            <person name="Tatineni S."/>
        </authorList>
    </citation>
    <scope>NUCLEOTIDE SEQUENCE</scope>
    <source>
        <strain evidence="12">LincolnNE</strain>
    </source>
</reference>
<dbReference type="GO" id="GO:0003723">
    <property type="term" value="F:RNA binding"/>
    <property type="evidence" value="ECO:0007669"/>
    <property type="project" value="UniProtKB-KW"/>
</dbReference>
<comment type="subcellular location">
    <subcellularLocation>
        <location evidence="3">Cytoplasm</location>
    </subcellularLocation>
    <subcellularLocation>
        <location evidence="2">Nucleus</location>
    </subcellularLocation>
</comment>
<dbReference type="InterPro" id="IPR047857">
    <property type="entry name" value="Snurportin1_C"/>
</dbReference>
<dbReference type="GO" id="GO:0005634">
    <property type="term" value="C:nucleus"/>
    <property type="evidence" value="ECO:0007669"/>
    <property type="project" value="UniProtKB-SubCell"/>
</dbReference>
<protein>
    <recommendedName>
        <fullName evidence="5">Snurportin-1</fullName>
    </recommendedName>
</protein>
<dbReference type="GO" id="GO:0061015">
    <property type="term" value="P:snRNA import into nucleus"/>
    <property type="evidence" value="ECO:0007669"/>
    <property type="project" value="InterPro"/>
</dbReference>
<dbReference type="Pfam" id="PF21974">
    <property type="entry name" value="SPN1_m3Gcap_bd"/>
    <property type="match status" value="1"/>
</dbReference>
<evidence type="ECO:0000256" key="1">
    <source>
        <dbReference type="ARBA" id="ARBA00003975"/>
    </source>
</evidence>
<keyword evidence="9" id="KW-0539">Nucleus</keyword>
<feature type="region of interest" description="Disordered" evidence="10">
    <location>
        <begin position="79"/>
        <end position="101"/>
    </location>
</feature>
<evidence type="ECO:0000256" key="7">
    <source>
        <dbReference type="ARBA" id="ARBA00022490"/>
    </source>
</evidence>
<dbReference type="InterPro" id="IPR017336">
    <property type="entry name" value="Snurportin-1"/>
</dbReference>
<evidence type="ECO:0000313" key="12">
    <source>
        <dbReference type="EMBL" id="MDE49846.1"/>
    </source>
</evidence>
<evidence type="ECO:0000256" key="10">
    <source>
        <dbReference type="SAM" id="MobiDB-lite"/>
    </source>
</evidence>
<comment type="function">
    <text evidence="1">Functions as an U snRNP-specific nuclear import adapter. Involved in the trimethylguanosine (m3G)-cap-dependent nuclear import of U snRNPs. Binds specifically to the terminal m3G-cap U snRNAs.</text>
</comment>
<name>A0A6G1SH27_9ACAR</name>
<dbReference type="AlphaFoldDB" id="A0A6G1SH27"/>
<keyword evidence="8" id="KW-0694">RNA-binding</keyword>
<dbReference type="PANTHER" id="PTHR13403">
    <property type="entry name" value="SNURPORTIN1 RNUT1 PROTEIN RNA, U TRANSPORTER 1"/>
    <property type="match status" value="1"/>
</dbReference>
<evidence type="ECO:0000256" key="2">
    <source>
        <dbReference type="ARBA" id="ARBA00004123"/>
    </source>
</evidence>
<evidence type="ECO:0000256" key="4">
    <source>
        <dbReference type="ARBA" id="ARBA00007540"/>
    </source>
</evidence>
<dbReference type="SUPFAM" id="SSF56091">
    <property type="entry name" value="DNA ligase/mRNA capping enzyme, catalytic domain"/>
    <property type="match status" value="1"/>
</dbReference>
<dbReference type="Gene3D" id="3.30.470.30">
    <property type="entry name" value="DNA ligase/mRNA capping enzyme"/>
    <property type="match status" value="1"/>
</dbReference>
<dbReference type="CDD" id="cd09232">
    <property type="entry name" value="Snurportin-1_C"/>
    <property type="match status" value="1"/>
</dbReference>
<feature type="domain" description="Snurportin-1 m3G cap-binding" evidence="11">
    <location>
        <begin position="115"/>
        <end position="300"/>
    </location>
</feature>
<accession>A0A6G1SH27</accession>
<comment type="similarity">
    <text evidence="4">Belongs to the snurportin family.</text>
</comment>
<gene>
    <name evidence="12" type="primary">SNUPN</name>
    <name evidence="12" type="ORF">g.20418</name>
</gene>
<evidence type="ECO:0000256" key="6">
    <source>
        <dbReference type="ARBA" id="ARBA00022448"/>
    </source>
</evidence>
<evidence type="ECO:0000256" key="5">
    <source>
        <dbReference type="ARBA" id="ARBA00016034"/>
    </source>
</evidence>
<organism evidence="12">
    <name type="scientific">Aceria tosichella</name>
    <name type="common">wheat curl mite</name>
    <dbReference type="NCBI Taxonomy" id="561515"/>
    <lineage>
        <taxon>Eukaryota</taxon>
        <taxon>Metazoa</taxon>
        <taxon>Ecdysozoa</taxon>
        <taxon>Arthropoda</taxon>
        <taxon>Chelicerata</taxon>
        <taxon>Arachnida</taxon>
        <taxon>Acari</taxon>
        <taxon>Acariformes</taxon>
        <taxon>Trombidiformes</taxon>
        <taxon>Prostigmata</taxon>
        <taxon>Eupodina</taxon>
        <taxon>Eriophyoidea</taxon>
        <taxon>Eriophyidae</taxon>
        <taxon>Eriophyinae</taxon>
        <taxon>Aceriini</taxon>
        <taxon>Aceria</taxon>
    </lineage>
</organism>
<dbReference type="PANTHER" id="PTHR13403:SF6">
    <property type="entry name" value="SNURPORTIN-1"/>
    <property type="match status" value="1"/>
</dbReference>
<evidence type="ECO:0000259" key="11">
    <source>
        <dbReference type="Pfam" id="PF21974"/>
    </source>
</evidence>
<evidence type="ECO:0000256" key="3">
    <source>
        <dbReference type="ARBA" id="ARBA00004496"/>
    </source>
</evidence>
<keyword evidence="6" id="KW-0813">Transport</keyword>
<keyword evidence="7" id="KW-0963">Cytoplasm</keyword>
<sequence length="315" mass="36020">MESNPAAAASCKFSSLYKNNDQLSKKQQQRRNELLTNRLSKRDKLISSIRRLVSEVASDDEPDITMSIAPQLPIIPTTNTTANASATNTSSPCSSSSSNKSTSVQIEDRKFRNKAMLSEWLVERPTDFESEWVLKATPVGRRCLVFARKGETVAYSRTGQFIKAFQSSLPGGCHVHISHCRRQFAIVDCIYVQQTNTFYLMDALAWNEHKLYESEASFRFFWLQSRYNENQEKFLTVSTKNECKFYCLNTYSATDQDILNALHSDPLIKEHNLQLDGLLFFHIRGPYVPGANPLVLWIKPDMVNRVLNWEKQVTN</sequence>
<evidence type="ECO:0000256" key="8">
    <source>
        <dbReference type="ARBA" id="ARBA00022884"/>
    </source>
</evidence>
<evidence type="ECO:0000256" key="9">
    <source>
        <dbReference type="ARBA" id="ARBA00023242"/>
    </source>
</evidence>